<dbReference type="PATRIC" id="fig|400772.4.peg.1130"/>
<dbReference type="InterPro" id="IPR036188">
    <property type="entry name" value="FAD/NAD-bd_sf"/>
</dbReference>
<evidence type="ECO:0000313" key="3">
    <source>
        <dbReference type="Proteomes" id="UP000033451"/>
    </source>
</evidence>
<dbReference type="Proteomes" id="UP000257479">
    <property type="component" value="Unassembled WGS sequence"/>
</dbReference>
<dbReference type="GO" id="GO:0043917">
    <property type="term" value="F:ribose 1,5-bisphosphate isomerase activity"/>
    <property type="evidence" value="ECO:0007669"/>
    <property type="project" value="UniProtKB-EC"/>
</dbReference>
<keyword evidence="2" id="KW-0413">Isomerase</keyword>
<gene>
    <name evidence="1" type="ORF">DCP95_07445</name>
    <name evidence="2" type="ORF">RR49_01106</name>
</gene>
<accession>A0A0F0LVT4</accession>
<sequence length="476" mass="50588">MTTAVVVGSGPNGLAAATVLARAGVEVTVFEAHQEIGGGARTIHSPLPGLVQDHCAAVHPMAAGSEYMASWELEKRGVRWLRAPIDAAHPLDDGSIAVLHQSIDKTAAGLGADGGRWRAMFGSAARNFPALSEDIFQPMLRIPRHPFLLGRFGIVAGPPPTWTRHLLRTPQGRALFTGVAAHAINRIDRPLVGGIGAGIIAAGHAVGWPVVEGGTGRLTEAIVIGLKDLGVRFETSTPIRRRSDLPRHDIAMLDLHPRNVVPLYGDLLPRRVRDALARFRSGPAAFKVDLAVEGGIPWRNPEAGSAGTVHLGGSSEEIAWTEREIALGRMPERPFVLVGQQYVADPTRADGEIKPVYAYAHVPAGYDADATGAVLAQLERFAPGVRERVVASVTQSPRDLARTNANFIGGDILTGAKSPLQFLFGPRLTPHPYDLGVTGVYLCSAATSPGPGIHGQSGVNAAQRALRWIDRRVGRT</sequence>
<dbReference type="PANTHER" id="PTHR10668">
    <property type="entry name" value="PHYTOENE DEHYDROGENASE"/>
    <property type="match status" value="1"/>
</dbReference>
<evidence type="ECO:0000313" key="2">
    <source>
        <dbReference type="EMBL" id="KJL37218.1"/>
    </source>
</evidence>
<dbReference type="OrthoDB" id="833207at2"/>
<dbReference type="EMBL" id="JYIY01000068">
    <property type="protein sequence ID" value="KJL37218.1"/>
    <property type="molecule type" value="Genomic_DNA"/>
</dbReference>
<dbReference type="SUPFAM" id="SSF51905">
    <property type="entry name" value="FAD/NAD(P)-binding domain"/>
    <property type="match status" value="1"/>
</dbReference>
<dbReference type="RefSeq" id="WP_045247064.1">
    <property type="nucleotide sequence ID" value="NZ_JYIY01000068.1"/>
</dbReference>
<dbReference type="EC" id="5.3.1.29" evidence="2"/>
<proteinExistence type="predicted"/>
<dbReference type="AlphaFoldDB" id="A0A0F0LVT4"/>
<reference evidence="2 3" key="1">
    <citation type="submission" date="2015-02" db="EMBL/GenBank/DDBJ databases">
        <title>Draft genome sequences of ten Microbacterium spp. with emphasis on heavy metal contaminated environments.</title>
        <authorList>
            <person name="Corretto E."/>
        </authorList>
    </citation>
    <scope>NUCLEOTIDE SEQUENCE [LARGE SCALE GENOMIC DNA]</scope>
    <source>
        <strain evidence="2 3">DSM 18659</strain>
    </source>
</reference>
<evidence type="ECO:0000313" key="4">
    <source>
        <dbReference type="Proteomes" id="UP000257479"/>
    </source>
</evidence>
<name>A0A0F0LVT4_9MICO</name>
<comment type="caution">
    <text evidence="2">The sequence shown here is derived from an EMBL/GenBank/DDBJ whole genome shotgun (WGS) entry which is preliminary data.</text>
</comment>
<dbReference type="EMBL" id="DMNG01000126">
    <property type="protein sequence ID" value="HAN24392.1"/>
    <property type="molecule type" value="Genomic_DNA"/>
</dbReference>
<dbReference type="Pfam" id="PF13450">
    <property type="entry name" value="NAD_binding_8"/>
    <property type="match status" value="1"/>
</dbReference>
<dbReference type="PANTHER" id="PTHR10668:SF105">
    <property type="entry name" value="DEHYDROGENASE-RELATED"/>
    <property type="match status" value="1"/>
</dbReference>
<dbReference type="STRING" id="400772.RR49_01106"/>
<protein>
    <submittedName>
        <fullName evidence="1">NAD(P)/FAD-dependent oxidoreductase</fullName>
    </submittedName>
    <submittedName>
        <fullName evidence="2">Putative thiazole biosynthetic enzyme</fullName>
        <ecNumber evidence="2">5.3.1.29</ecNumber>
    </submittedName>
</protein>
<dbReference type="PRINTS" id="PR00419">
    <property type="entry name" value="ADXRDTASE"/>
</dbReference>
<evidence type="ECO:0000313" key="1">
    <source>
        <dbReference type="EMBL" id="HAN24392.1"/>
    </source>
</evidence>
<dbReference type="Proteomes" id="UP000033451">
    <property type="component" value="Unassembled WGS sequence"/>
</dbReference>
<dbReference type="Gene3D" id="3.50.50.60">
    <property type="entry name" value="FAD/NAD(P)-binding domain"/>
    <property type="match status" value="1"/>
</dbReference>
<keyword evidence="3" id="KW-1185">Reference proteome</keyword>
<organism evidence="2 3">
    <name type="scientific">Microbacterium ginsengisoli</name>
    <dbReference type="NCBI Taxonomy" id="400772"/>
    <lineage>
        <taxon>Bacteria</taxon>
        <taxon>Bacillati</taxon>
        <taxon>Actinomycetota</taxon>
        <taxon>Actinomycetes</taxon>
        <taxon>Micrococcales</taxon>
        <taxon>Microbacteriaceae</taxon>
        <taxon>Microbacterium</taxon>
    </lineage>
</organism>
<reference evidence="1 4" key="2">
    <citation type="journal article" date="2018" name="Nat. Biotechnol.">
        <title>A standardized bacterial taxonomy based on genome phylogeny substantially revises the tree of life.</title>
        <authorList>
            <person name="Parks D.H."/>
            <person name="Chuvochina M."/>
            <person name="Waite D.W."/>
            <person name="Rinke C."/>
            <person name="Skarshewski A."/>
            <person name="Chaumeil P.A."/>
            <person name="Hugenholtz P."/>
        </authorList>
    </citation>
    <scope>NUCLEOTIDE SEQUENCE [LARGE SCALE GENOMIC DNA]</scope>
    <source>
        <strain evidence="1">UBA9152</strain>
    </source>
</reference>